<keyword evidence="3" id="KW-1185">Reference proteome</keyword>
<comment type="caution">
    <text evidence="2">The sequence shown here is derived from an EMBL/GenBank/DDBJ whole genome shotgun (WGS) entry which is preliminary data.</text>
</comment>
<proteinExistence type="predicted"/>
<reference evidence="2 3" key="1">
    <citation type="submission" date="2024-10" db="EMBL/GenBank/DDBJ databases">
        <title>The Natural Products Discovery Center: Release of the First 8490 Sequenced Strains for Exploring Actinobacteria Biosynthetic Diversity.</title>
        <authorList>
            <person name="Kalkreuter E."/>
            <person name="Kautsar S.A."/>
            <person name="Yang D."/>
            <person name="Bader C.D."/>
            <person name="Teijaro C.N."/>
            <person name="Fluegel L."/>
            <person name="Davis C.M."/>
            <person name="Simpson J.R."/>
            <person name="Lauterbach L."/>
            <person name="Steele A.D."/>
            <person name="Gui C."/>
            <person name="Meng S."/>
            <person name="Li G."/>
            <person name="Viehrig K."/>
            <person name="Ye F."/>
            <person name="Su P."/>
            <person name="Kiefer A.F."/>
            <person name="Nichols A."/>
            <person name="Cepeda A.J."/>
            <person name="Yan W."/>
            <person name="Fan B."/>
            <person name="Jiang Y."/>
            <person name="Adhikari A."/>
            <person name="Zheng C.-J."/>
            <person name="Schuster L."/>
            <person name="Cowan T.M."/>
            <person name="Smanski M.J."/>
            <person name="Chevrette M.G."/>
            <person name="De Carvalho L.P.S."/>
            <person name="Shen B."/>
        </authorList>
    </citation>
    <scope>NUCLEOTIDE SEQUENCE [LARGE SCALE GENOMIC DNA]</scope>
    <source>
        <strain evidence="2 3">NPDC017990</strain>
    </source>
</reference>
<name>A0ABW7R2V2_9ACTN</name>
<dbReference type="EMBL" id="JBIRGQ010000013">
    <property type="protein sequence ID" value="MFH8551594.1"/>
    <property type="molecule type" value="Genomic_DNA"/>
</dbReference>
<evidence type="ECO:0000256" key="1">
    <source>
        <dbReference type="SAM" id="MobiDB-lite"/>
    </source>
</evidence>
<accession>A0ABW7R2V2</accession>
<dbReference type="RefSeq" id="WP_397718593.1">
    <property type="nucleotide sequence ID" value="NZ_JBIRGN010000013.1"/>
</dbReference>
<protein>
    <submittedName>
        <fullName evidence="2">Uncharacterized protein</fullName>
    </submittedName>
</protein>
<evidence type="ECO:0000313" key="3">
    <source>
        <dbReference type="Proteomes" id="UP001610818"/>
    </source>
</evidence>
<sequence>MPGQGEGKEERQGALSRPIQSYVEELALCIEANGTKGPALLWPEEPTTLPALVQLPRPSRPEPDAAAPVPGGPHTEPLAAELGRRLRMRVRPFYRFLPVDAPATKGEPSGSGSTVTVLEGACRCDLTRAGEAPAPGPPHPLGMRLRSGGTLFVPPDHTYLLSEIHAPTTLLELHLGEAD</sequence>
<evidence type="ECO:0000313" key="2">
    <source>
        <dbReference type="EMBL" id="MFH8551594.1"/>
    </source>
</evidence>
<gene>
    <name evidence="2" type="ORF">ACH4F9_42115</name>
</gene>
<dbReference type="Proteomes" id="UP001610818">
    <property type="component" value="Unassembled WGS sequence"/>
</dbReference>
<feature type="region of interest" description="Disordered" evidence="1">
    <location>
        <begin position="55"/>
        <end position="76"/>
    </location>
</feature>
<organism evidence="2 3">
    <name type="scientific">Streptomyces longisporoflavus</name>
    <dbReference type="NCBI Taxonomy" id="28044"/>
    <lineage>
        <taxon>Bacteria</taxon>
        <taxon>Bacillati</taxon>
        <taxon>Actinomycetota</taxon>
        <taxon>Actinomycetes</taxon>
        <taxon>Kitasatosporales</taxon>
        <taxon>Streptomycetaceae</taxon>
        <taxon>Streptomyces</taxon>
    </lineage>
</organism>